<evidence type="ECO:0000256" key="11">
    <source>
        <dbReference type="RuleBase" id="RU004227"/>
    </source>
</evidence>
<dbReference type="GO" id="GO:0006275">
    <property type="term" value="P:regulation of DNA replication"/>
    <property type="evidence" value="ECO:0007669"/>
    <property type="project" value="UniProtKB-UniRule"/>
</dbReference>
<keyword evidence="2 8" id="KW-0963">Cytoplasm</keyword>
<evidence type="ECO:0000256" key="12">
    <source>
        <dbReference type="SAM" id="MobiDB-lite"/>
    </source>
</evidence>
<dbReference type="SUPFAM" id="SSF48295">
    <property type="entry name" value="TrpR-like"/>
    <property type="match status" value="1"/>
</dbReference>
<accession>A0A0P1IHD3</accession>
<dbReference type="CDD" id="cd06571">
    <property type="entry name" value="Bac_DnaA_C"/>
    <property type="match status" value="1"/>
</dbReference>
<feature type="region of interest" description="Disordered" evidence="12">
    <location>
        <begin position="161"/>
        <end position="185"/>
    </location>
</feature>
<proteinExistence type="inferred from homology"/>
<dbReference type="CDD" id="cd00009">
    <property type="entry name" value="AAA"/>
    <property type="match status" value="1"/>
</dbReference>
<dbReference type="FunFam" id="3.40.50.300:FF:000668">
    <property type="entry name" value="Chromosomal replication initiator protein DnaA"/>
    <property type="match status" value="1"/>
</dbReference>
<keyword evidence="5 8" id="KW-0067">ATP-binding</keyword>
<dbReference type="PROSITE" id="PS01008">
    <property type="entry name" value="DNAA"/>
    <property type="match status" value="1"/>
</dbReference>
<dbReference type="InterPro" id="IPR020591">
    <property type="entry name" value="Chromosome_initiator_DnaA-like"/>
</dbReference>
<dbReference type="SMART" id="SM00382">
    <property type="entry name" value="AAA"/>
    <property type="match status" value="1"/>
</dbReference>
<evidence type="ECO:0000256" key="6">
    <source>
        <dbReference type="ARBA" id="ARBA00023121"/>
    </source>
</evidence>
<name>A0A0P1IHD3_9RHOB</name>
<sequence>MLVFIVLLLCFLGKCILRMHGQDLLSGDSFRGGNRSLHAAEMPPQKGQAVSIRTEGRKTGPNGPSDERLRARKWGQMTQEQWGALQGNLLNTVGQNNYKTWIEPLEFAELEDGVATFHVPTNFIGNYVSQNFGDLILHQLSTTGESIQRVHFKVPASAATAPKARPAVSSPSMAKKAAAPAPARDSLPGAPLDARFTFDSFVVGKPNELANAAARRVAEGGPVTFNPLFLYGGVGLGKTHLMHAIAWELQKRRPDLNVLYLSAEQFMYRFVQALRDRKMMDFKEMFRSVDVLMVDDVQFIAGKDSTQEEFFHTFNALVDQNKQIIISADRAPGEIKDLEDRIKSRLQCGLVVDLHPTDYELRLGILQSKVEQYRVQYPDLQLADGVLEFLAHRISTNVRVLEGALTRLFAFASLVGREITMELTQDCLSDVLRASERKISVEEIQRRVAEHYNIRLSDMIGPKRVRTLARPRQIAMYLCKQLTSRSLPEIGRRFGGRDHTTVMHGVRRIEELRVQDGQIAEDLELLRRSLEA</sequence>
<feature type="domain" description="AAA+ ATPase" evidence="13">
    <location>
        <begin position="224"/>
        <end position="354"/>
    </location>
</feature>
<organism evidence="15 16">
    <name type="scientific">Shimia thalassica</name>
    <dbReference type="NCBI Taxonomy" id="1715693"/>
    <lineage>
        <taxon>Bacteria</taxon>
        <taxon>Pseudomonadati</taxon>
        <taxon>Pseudomonadota</taxon>
        <taxon>Alphaproteobacteria</taxon>
        <taxon>Rhodobacterales</taxon>
        <taxon>Roseobacteraceae</taxon>
    </lineage>
</organism>
<dbReference type="Proteomes" id="UP000051870">
    <property type="component" value="Unassembled WGS sequence"/>
</dbReference>
<dbReference type="Gene3D" id="1.10.8.60">
    <property type="match status" value="1"/>
</dbReference>
<dbReference type="EMBL" id="CYTW01000006">
    <property type="protein sequence ID" value="CUK13345.1"/>
    <property type="molecule type" value="Genomic_DNA"/>
</dbReference>
<dbReference type="GO" id="GO:0006270">
    <property type="term" value="P:DNA replication initiation"/>
    <property type="evidence" value="ECO:0007669"/>
    <property type="project" value="UniProtKB-UniRule"/>
</dbReference>
<dbReference type="PANTHER" id="PTHR30050:SF2">
    <property type="entry name" value="CHROMOSOMAL REPLICATION INITIATOR PROTEIN DNAA"/>
    <property type="match status" value="1"/>
</dbReference>
<dbReference type="SMART" id="SM00760">
    <property type="entry name" value="Bac_DnaA_C"/>
    <property type="match status" value="1"/>
</dbReference>
<feature type="region of interest" description="Domain I, interacts with DnaA modulators" evidence="8">
    <location>
        <begin position="1"/>
        <end position="159"/>
    </location>
</feature>
<dbReference type="Pfam" id="PF11638">
    <property type="entry name" value="DnaA_N"/>
    <property type="match status" value="1"/>
</dbReference>
<comment type="subunit">
    <text evidence="8">Oligomerizes as a right-handed, spiral filament on DNA at oriC.</text>
</comment>
<comment type="caution">
    <text evidence="8">Lacks conserved residue(s) required for the propagation of feature annotation.</text>
</comment>
<dbReference type="InterPro" id="IPR010921">
    <property type="entry name" value="Trp_repressor/repl_initiator"/>
</dbReference>
<keyword evidence="16" id="KW-1185">Reference proteome</keyword>
<dbReference type="Gene3D" id="3.30.300.180">
    <property type="match status" value="1"/>
</dbReference>
<feature type="binding site" evidence="8">
    <location>
        <position position="237"/>
    </location>
    <ligand>
        <name>ATP</name>
        <dbReference type="ChEBI" id="CHEBI:30616"/>
    </ligand>
</feature>
<evidence type="ECO:0000256" key="8">
    <source>
        <dbReference type="HAMAP-Rule" id="MF_00377"/>
    </source>
</evidence>
<reference evidence="16" key="1">
    <citation type="submission" date="2015-09" db="EMBL/GenBank/DDBJ databases">
        <authorList>
            <person name="Rodrigo-Torres Lidia"/>
            <person name="Arahal R.David."/>
        </authorList>
    </citation>
    <scope>NUCLEOTIDE SEQUENCE [LARGE SCALE GENOMIC DNA]</scope>
    <source>
        <strain evidence="16">CECT 7735</strain>
    </source>
</reference>
<evidence type="ECO:0000313" key="16">
    <source>
        <dbReference type="Proteomes" id="UP000051870"/>
    </source>
</evidence>
<evidence type="ECO:0000256" key="9">
    <source>
        <dbReference type="NCBIfam" id="TIGR00362"/>
    </source>
</evidence>
<evidence type="ECO:0000256" key="2">
    <source>
        <dbReference type="ARBA" id="ARBA00022490"/>
    </source>
</evidence>
<protein>
    <recommendedName>
        <fullName evidence="8 9">Chromosomal replication initiator protein DnaA</fullName>
    </recommendedName>
</protein>
<feature type="binding site" evidence="8">
    <location>
        <position position="239"/>
    </location>
    <ligand>
        <name>ATP</name>
        <dbReference type="ChEBI" id="CHEBI:30616"/>
    </ligand>
</feature>
<feature type="binding site" evidence="8">
    <location>
        <position position="235"/>
    </location>
    <ligand>
        <name>ATP</name>
        <dbReference type="ChEBI" id="CHEBI:30616"/>
    </ligand>
</feature>
<evidence type="ECO:0000256" key="7">
    <source>
        <dbReference type="ARBA" id="ARBA00023125"/>
    </source>
</evidence>
<evidence type="ECO:0000256" key="5">
    <source>
        <dbReference type="ARBA" id="ARBA00022840"/>
    </source>
</evidence>
<dbReference type="AlphaFoldDB" id="A0A0P1IHD3"/>
<feature type="compositionally biased region" description="Low complexity" evidence="12">
    <location>
        <begin position="161"/>
        <end position="183"/>
    </location>
</feature>
<keyword evidence="7 8" id="KW-0238">DNA-binding</keyword>
<feature type="region of interest" description="Domain IV, binds dsDNA" evidence="8">
    <location>
        <begin position="413"/>
        <end position="532"/>
    </location>
</feature>
<keyword evidence="3 8" id="KW-0235">DNA replication</keyword>
<keyword evidence="6 8" id="KW-0446">Lipid-binding</keyword>
<dbReference type="NCBIfam" id="TIGR00362">
    <property type="entry name" value="DnaA"/>
    <property type="match status" value="1"/>
</dbReference>
<dbReference type="InterPro" id="IPR027417">
    <property type="entry name" value="P-loop_NTPase"/>
</dbReference>
<dbReference type="HAMAP" id="MF_00377">
    <property type="entry name" value="DnaA_bact"/>
    <property type="match status" value="1"/>
</dbReference>
<comment type="subcellular location">
    <subcellularLocation>
        <location evidence="8">Cytoplasm</location>
    </subcellularLocation>
</comment>
<evidence type="ECO:0000259" key="13">
    <source>
        <dbReference type="SMART" id="SM00382"/>
    </source>
</evidence>
<evidence type="ECO:0000256" key="1">
    <source>
        <dbReference type="ARBA" id="ARBA00006583"/>
    </source>
</evidence>
<dbReference type="Pfam" id="PF00308">
    <property type="entry name" value="Bac_DnaA"/>
    <property type="match status" value="1"/>
</dbReference>
<comment type="function">
    <text evidence="8 10">Plays an essential role in the initiation and regulation of chromosomal replication. ATP-DnaA binds to the origin of replication (oriC) to initiate formation of the DNA replication initiation complex once per cell cycle. Binds the DnaA box (a 9 base pair repeat at the origin) and separates the double-stranded (ds)DNA. Forms a right-handed helical filament on oriC DNA; dsDNA binds to the exterior of the filament while single-stranded (ss)DNA is stabiized in the filament's interior. The ATP-DnaA-oriC complex binds and stabilizes one strand of the AT-rich DNA unwinding element (DUE), permitting loading of DNA polymerase. After initiation quickly degrades to an ADP-DnaA complex that is not apt for DNA replication. Binds acidic phospholipids.</text>
</comment>
<dbReference type="Gene3D" id="3.40.50.300">
    <property type="entry name" value="P-loop containing nucleotide triphosphate hydrolases"/>
    <property type="match status" value="1"/>
</dbReference>
<dbReference type="GO" id="GO:0005886">
    <property type="term" value="C:plasma membrane"/>
    <property type="evidence" value="ECO:0007669"/>
    <property type="project" value="TreeGrafter"/>
</dbReference>
<feature type="binding site" evidence="8">
    <location>
        <position position="238"/>
    </location>
    <ligand>
        <name>ATP</name>
        <dbReference type="ChEBI" id="CHEBI:30616"/>
    </ligand>
</feature>
<gene>
    <name evidence="8 15" type="primary">dnaA</name>
    <name evidence="15" type="ORF">PH7735_03794</name>
</gene>
<dbReference type="Pfam" id="PF08299">
    <property type="entry name" value="Bac_DnaA_C"/>
    <property type="match status" value="1"/>
</dbReference>
<dbReference type="SUPFAM" id="SSF52540">
    <property type="entry name" value="P-loop containing nucleoside triphosphate hydrolases"/>
    <property type="match status" value="1"/>
</dbReference>
<dbReference type="InterPro" id="IPR001957">
    <property type="entry name" value="Chromosome_initiator_DnaA"/>
</dbReference>
<dbReference type="GO" id="GO:0008289">
    <property type="term" value="F:lipid binding"/>
    <property type="evidence" value="ECO:0007669"/>
    <property type="project" value="UniProtKB-KW"/>
</dbReference>
<evidence type="ECO:0000256" key="10">
    <source>
        <dbReference type="RuleBase" id="RU000577"/>
    </source>
</evidence>
<dbReference type="InterPro" id="IPR013159">
    <property type="entry name" value="DnaA_C"/>
</dbReference>
<dbReference type="Gene3D" id="1.10.1750.10">
    <property type="match status" value="1"/>
</dbReference>
<dbReference type="PRINTS" id="PR00051">
    <property type="entry name" value="DNAA"/>
</dbReference>
<dbReference type="InterPro" id="IPR018312">
    <property type="entry name" value="Chromosome_initiator_DnaA_CS"/>
</dbReference>
<dbReference type="InterPro" id="IPR038454">
    <property type="entry name" value="DnaA_N_sf"/>
</dbReference>
<comment type="similarity">
    <text evidence="1 8 11">Belongs to the DnaA family.</text>
</comment>
<evidence type="ECO:0000259" key="14">
    <source>
        <dbReference type="SMART" id="SM00760"/>
    </source>
</evidence>
<dbReference type="PANTHER" id="PTHR30050">
    <property type="entry name" value="CHROMOSOMAL REPLICATION INITIATOR PROTEIN DNAA"/>
    <property type="match status" value="1"/>
</dbReference>
<dbReference type="GO" id="GO:0005524">
    <property type="term" value="F:ATP binding"/>
    <property type="evidence" value="ECO:0007669"/>
    <property type="project" value="UniProtKB-UniRule"/>
</dbReference>
<evidence type="ECO:0000313" key="15">
    <source>
        <dbReference type="EMBL" id="CUK13345.1"/>
    </source>
</evidence>
<keyword evidence="4 8" id="KW-0547">Nucleotide-binding</keyword>
<dbReference type="GO" id="GO:0005737">
    <property type="term" value="C:cytoplasm"/>
    <property type="evidence" value="ECO:0007669"/>
    <property type="project" value="UniProtKB-SubCell"/>
</dbReference>
<evidence type="ECO:0000256" key="3">
    <source>
        <dbReference type="ARBA" id="ARBA00022705"/>
    </source>
</evidence>
<dbReference type="InterPro" id="IPR013317">
    <property type="entry name" value="DnaA_dom"/>
</dbReference>
<dbReference type="InterPro" id="IPR024633">
    <property type="entry name" value="DnaA_N_dom"/>
</dbReference>
<evidence type="ECO:0000256" key="4">
    <source>
        <dbReference type="ARBA" id="ARBA00022741"/>
    </source>
</evidence>
<feature type="domain" description="Chromosomal replication initiator DnaA C-terminal" evidence="14">
    <location>
        <begin position="440"/>
        <end position="509"/>
    </location>
</feature>
<comment type="domain">
    <text evidence="8">Domain I is involved in oligomerization and binding regulators, domain II is flexibile and of varying length in different bacteria, domain III forms the AAA+ region, while domain IV binds dsDNA.</text>
</comment>
<dbReference type="STRING" id="1715693.PH7735_03794"/>
<dbReference type="GO" id="GO:0003688">
    <property type="term" value="F:DNA replication origin binding"/>
    <property type="evidence" value="ECO:0007669"/>
    <property type="project" value="UniProtKB-UniRule"/>
</dbReference>
<dbReference type="InterPro" id="IPR003593">
    <property type="entry name" value="AAA+_ATPase"/>
</dbReference>
<feature type="region of interest" description="Disordered" evidence="12">
    <location>
        <begin position="35"/>
        <end position="68"/>
    </location>
</feature>